<dbReference type="HAMAP" id="MF_00741">
    <property type="entry name" value="AIRS"/>
    <property type="match status" value="1"/>
</dbReference>
<evidence type="ECO:0000256" key="7">
    <source>
        <dbReference type="ARBA" id="ARBA00022840"/>
    </source>
</evidence>
<sequence length="372" mass="39485">MDYKQAGVDIEEGYRAVAQYRELAAATASSAVLNSIGSFAGMFSLKEFLRAGEGMEDPVLVSGTDGVGTKLDIAFKMKKYDTVGIDCVAMCVNDVLCHGAKPLFFLDYLACGKLDADIAADMVKGVATGCRETGSVLLGGETAEMPGFYDEGKYDIAGFAVGIADRKKIIDGKKINENDVLLGLASSGPHSNGFSLIRKAVPDLNEDFGGMPIGLALLEPTRLYVKPILALMNEVEIRGMANITGGGFYENVPRMFPQAPSGGFAFDAVIRDPLAPSYRGGWKVPPIFARIAAGAAGRKEIGASAQKAGEDLLRNDAAIKKLMFNTYNMGIGFVIALAPEQVSKAASFLESKGFPCWEIGKAAVGKGEVRFE</sequence>
<comment type="similarity">
    <text evidence="2 12">Belongs to the AIR synthase family.</text>
</comment>
<dbReference type="EMBL" id="CP001841">
    <property type="protein sequence ID" value="AEF80098.1"/>
    <property type="molecule type" value="Genomic_DNA"/>
</dbReference>
<proteinExistence type="inferred from homology"/>
<accession>F5YF24</accession>
<dbReference type="KEGG" id="taz:TREAZ_2544"/>
<dbReference type="eggNOG" id="COG0150">
    <property type="taxonomic scope" value="Bacteria"/>
</dbReference>
<dbReference type="EC" id="6.3.3.1" evidence="3 12"/>
<dbReference type="PANTHER" id="PTHR10520">
    <property type="entry name" value="TRIFUNCTIONAL PURINE BIOSYNTHETIC PROTEIN ADENOSINE-3-RELATED"/>
    <property type="match status" value="1"/>
</dbReference>
<evidence type="ECO:0000256" key="12">
    <source>
        <dbReference type="HAMAP-Rule" id="MF_00741"/>
    </source>
</evidence>
<dbReference type="SUPFAM" id="SSF55326">
    <property type="entry name" value="PurM N-terminal domain-like"/>
    <property type="match status" value="1"/>
</dbReference>
<evidence type="ECO:0000313" key="16">
    <source>
        <dbReference type="Proteomes" id="UP000009222"/>
    </source>
</evidence>
<reference evidence="15 16" key="2">
    <citation type="journal article" date="2011" name="ISME J.">
        <title>RNA-seq reveals cooperative metabolic interactions between two termite-gut spirochete species in co-culture.</title>
        <authorList>
            <person name="Rosenthal A.Z."/>
            <person name="Matson E.G."/>
            <person name="Eldar A."/>
            <person name="Leadbetter J.R."/>
        </authorList>
    </citation>
    <scope>NUCLEOTIDE SEQUENCE [LARGE SCALE GENOMIC DNA]</scope>
    <source>
        <strain evidence="16">ATCC BAA-888 / DSM 13862 / ZAS-9</strain>
    </source>
</reference>
<dbReference type="InterPro" id="IPR036921">
    <property type="entry name" value="PurM-like_N_sf"/>
</dbReference>
<reference evidence="16" key="1">
    <citation type="submission" date="2009-12" db="EMBL/GenBank/DDBJ databases">
        <title>Complete sequence of Treponema azotonutricium strain ZAS-9.</title>
        <authorList>
            <person name="Tetu S.G."/>
            <person name="Matson E."/>
            <person name="Ren Q."/>
            <person name="Seshadri R."/>
            <person name="Elbourne L."/>
            <person name="Hassan K.A."/>
            <person name="Durkin A."/>
            <person name="Radune D."/>
            <person name="Mohamoud Y."/>
            <person name="Shay R."/>
            <person name="Jin S."/>
            <person name="Zhang X."/>
            <person name="Lucey K."/>
            <person name="Ballor N.R."/>
            <person name="Ottesen E."/>
            <person name="Rosenthal R."/>
            <person name="Allen A."/>
            <person name="Leadbetter J.R."/>
            <person name="Paulsen I.T."/>
        </authorList>
    </citation>
    <scope>NUCLEOTIDE SEQUENCE [LARGE SCALE GENOMIC DNA]</scope>
    <source>
        <strain evidence="16">ATCC BAA-888 / DSM 13862 / ZAS-9</strain>
    </source>
</reference>
<evidence type="ECO:0000256" key="5">
    <source>
        <dbReference type="ARBA" id="ARBA00022598"/>
    </source>
</evidence>
<organism evidence="15 16">
    <name type="scientific">Leadbettera azotonutricia (strain ATCC BAA-888 / DSM 13862 / ZAS-9)</name>
    <name type="common">Treponema azotonutricium</name>
    <dbReference type="NCBI Taxonomy" id="545695"/>
    <lineage>
        <taxon>Bacteria</taxon>
        <taxon>Pseudomonadati</taxon>
        <taxon>Spirochaetota</taxon>
        <taxon>Spirochaetia</taxon>
        <taxon>Spirochaetales</taxon>
        <taxon>Breznakiellaceae</taxon>
        <taxon>Leadbettera</taxon>
    </lineage>
</organism>
<evidence type="ECO:0000256" key="1">
    <source>
        <dbReference type="ARBA" id="ARBA00004686"/>
    </source>
</evidence>
<keyword evidence="5 12" id="KW-0436">Ligase</keyword>
<dbReference type="Proteomes" id="UP000009222">
    <property type="component" value="Chromosome"/>
</dbReference>
<dbReference type="HOGENOM" id="CLU_047116_0_0_12"/>
<dbReference type="InParanoid" id="F5YF24"/>
<dbReference type="OrthoDB" id="9802507at2"/>
<dbReference type="CDD" id="cd02196">
    <property type="entry name" value="PurM"/>
    <property type="match status" value="1"/>
</dbReference>
<evidence type="ECO:0000256" key="4">
    <source>
        <dbReference type="ARBA" id="ARBA00020367"/>
    </source>
</evidence>
<dbReference type="NCBIfam" id="TIGR00878">
    <property type="entry name" value="purM"/>
    <property type="match status" value="1"/>
</dbReference>
<gene>
    <name evidence="12 15" type="primary">purM</name>
    <name evidence="15" type="ordered locus">TREAZ_2544</name>
</gene>
<dbReference type="GO" id="GO:0006189">
    <property type="term" value="P:'de novo' IMP biosynthetic process"/>
    <property type="evidence" value="ECO:0007669"/>
    <property type="project" value="UniProtKB-UniRule"/>
</dbReference>
<dbReference type="GO" id="GO:0005524">
    <property type="term" value="F:ATP binding"/>
    <property type="evidence" value="ECO:0007669"/>
    <property type="project" value="UniProtKB-KW"/>
</dbReference>
<dbReference type="PANTHER" id="PTHR10520:SF12">
    <property type="entry name" value="TRIFUNCTIONAL PURINE BIOSYNTHETIC PROTEIN ADENOSINE-3"/>
    <property type="match status" value="1"/>
</dbReference>
<name>F5YF24_LEAAZ</name>
<feature type="domain" description="PurM-like N-terminal" evidence="13">
    <location>
        <begin position="59"/>
        <end position="164"/>
    </location>
</feature>
<comment type="catalytic activity">
    <reaction evidence="11 12">
        <text>2-formamido-N(1)-(5-O-phospho-beta-D-ribosyl)acetamidine + ATP = 5-amino-1-(5-phospho-beta-D-ribosyl)imidazole + ADP + phosphate + H(+)</text>
        <dbReference type="Rhea" id="RHEA:23032"/>
        <dbReference type="ChEBI" id="CHEBI:15378"/>
        <dbReference type="ChEBI" id="CHEBI:30616"/>
        <dbReference type="ChEBI" id="CHEBI:43474"/>
        <dbReference type="ChEBI" id="CHEBI:137981"/>
        <dbReference type="ChEBI" id="CHEBI:147287"/>
        <dbReference type="ChEBI" id="CHEBI:456216"/>
        <dbReference type="EC" id="6.3.3.1"/>
    </reaction>
</comment>
<dbReference type="InterPro" id="IPR010918">
    <property type="entry name" value="PurM-like_C_dom"/>
</dbReference>
<dbReference type="FunCoup" id="F5YF24">
    <property type="interactions" value="396"/>
</dbReference>
<keyword evidence="16" id="KW-1185">Reference proteome</keyword>
<dbReference type="STRING" id="545695.TREAZ_2544"/>
<keyword evidence="6 12" id="KW-0547">Nucleotide-binding</keyword>
<dbReference type="Pfam" id="PF00586">
    <property type="entry name" value="AIRS"/>
    <property type="match status" value="1"/>
</dbReference>
<feature type="domain" description="PurM-like C-terminal" evidence="14">
    <location>
        <begin position="177"/>
        <end position="367"/>
    </location>
</feature>
<dbReference type="SUPFAM" id="SSF56042">
    <property type="entry name" value="PurM C-terminal domain-like"/>
    <property type="match status" value="1"/>
</dbReference>
<evidence type="ECO:0000259" key="13">
    <source>
        <dbReference type="Pfam" id="PF00586"/>
    </source>
</evidence>
<dbReference type="Gene3D" id="3.90.650.10">
    <property type="entry name" value="PurM-like C-terminal domain"/>
    <property type="match status" value="1"/>
</dbReference>
<dbReference type="GO" id="GO:0004641">
    <property type="term" value="F:phosphoribosylformylglycinamidine cyclo-ligase activity"/>
    <property type="evidence" value="ECO:0007669"/>
    <property type="project" value="UniProtKB-UniRule"/>
</dbReference>
<dbReference type="FunFam" id="3.30.1330.10:FF:000001">
    <property type="entry name" value="Phosphoribosylformylglycinamidine cyclo-ligase"/>
    <property type="match status" value="1"/>
</dbReference>
<comment type="pathway">
    <text evidence="1 12">Purine metabolism; IMP biosynthesis via de novo pathway; 5-amino-1-(5-phospho-D-ribosyl)imidazole from N(2)-formyl-N(1)-(5-phospho-D-ribosyl)glycinamide: step 2/2.</text>
</comment>
<evidence type="ECO:0000313" key="15">
    <source>
        <dbReference type="EMBL" id="AEF80098.1"/>
    </source>
</evidence>
<keyword evidence="12" id="KW-0963">Cytoplasm</keyword>
<evidence type="ECO:0000259" key="14">
    <source>
        <dbReference type="Pfam" id="PF02769"/>
    </source>
</evidence>
<dbReference type="GO" id="GO:0005829">
    <property type="term" value="C:cytosol"/>
    <property type="evidence" value="ECO:0007669"/>
    <property type="project" value="TreeGrafter"/>
</dbReference>
<protein>
    <recommendedName>
        <fullName evidence="4 12">Phosphoribosylformylglycinamidine cyclo-ligase</fullName>
        <ecNumber evidence="3 12">6.3.3.1</ecNumber>
    </recommendedName>
    <alternativeName>
        <fullName evidence="9 12">AIR synthase</fullName>
    </alternativeName>
    <alternativeName>
        <fullName evidence="10 12">AIRS</fullName>
    </alternativeName>
    <alternativeName>
        <fullName evidence="8 12">Phosphoribosyl-aminoimidazole synthetase</fullName>
    </alternativeName>
</protein>
<comment type="subcellular location">
    <subcellularLocation>
        <location evidence="12">Cytoplasm</location>
    </subcellularLocation>
</comment>
<evidence type="ECO:0000256" key="8">
    <source>
        <dbReference type="ARBA" id="ARBA00031908"/>
    </source>
</evidence>
<dbReference type="InterPro" id="IPR016188">
    <property type="entry name" value="PurM-like_N"/>
</dbReference>
<dbReference type="Gene3D" id="3.30.1330.10">
    <property type="entry name" value="PurM-like, N-terminal domain"/>
    <property type="match status" value="1"/>
</dbReference>
<evidence type="ECO:0000256" key="11">
    <source>
        <dbReference type="ARBA" id="ARBA00049057"/>
    </source>
</evidence>
<dbReference type="RefSeq" id="WP_015712983.1">
    <property type="nucleotide sequence ID" value="NC_015577.1"/>
</dbReference>
<dbReference type="AlphaFoldDB" id="F5YF24"/>
<dbReference type="GO" id="GO:0046084">
    <property type="term" value="P:adenine biosynthetic process"/>
    <property type="evidence" value="ECO:0007669"/>
    <property type="project" value="TreeGrafter"/>
</dbReference>
<dbReference type="InterPro" id="IPR036676">
    <property type="entry name" value="PurM-like_C_sf"/>
</dbReference>
<dbReference type="UniPathway" id="UPA00074">
    <property type="reaction ID" value="UER00129"/>
</dbReference>
<evidence type="ECO:0000256" key="9">
    <source>
        <dbReference type="ARBA" id="ARBA00032931"/>
    </source>
</evidence>
<dbReference type="InterPro" id="IPR004733">
    <property type="entry name" value="PurM_cligase"/>
</dbReference>
<dbReference type="GO" id="GO:0004637">
    <property type="term" value="F:phosphoribosylamine-glycine ligase activity"/>
    <property type="evidence" value="ECO:0007669"/>
    <property type="project" value="TreeGrafter"/>
</dbReference>
<evidence type="ECO:0000256" key="2">
    <source>
        <dbReference type="ARBA" id="ARBA00010280"/>
    </source>
</evidence>
<dbReference type="Pfam" id="PF02769">
    <property type="entry name" value="AIRS_C"/>
    <property type="match status" value="1"/>
</dbReference>
<keyword evidence="12" id="KW-0658">Purine biosynthesis</keyword>
<evidence type="ECO:0000256" key="6">
    <source>
        <dbReference type="ARBA" id="ARBA00022741"/>
    </source>
</evidence>
<evidence type="ECO:0000256" key="10">
    <source>
        <dbReference type="ARBA" id="ARBA00033093"/>
    </source>
</evidence>
<evidence type="ECO:0000256" key="3">
    <source>
        <dbReference type="ARBA" id="ARBA00013047"/>
    </source>
</evidence>
<keyword evidence="7 12" id="KW-0067">ATP-binding</keyword>